<protein>
    <submittedName>
        <fullName evidence="1">Uncharacterized protein</fullName>
    </submittedName>
</protein>
<reference evidence="1" key="2">
    <citation type="journal article" date="2015" name="Data Brief">
        <title>Shoot transcriptome of the giant reed, Arundo donax.</title>
        <authorList>
            <person name="Barrero R.A."/>
            <person name="Guerrero F.D."/>
            <person name="Moolhuijzen P."/>
            <person name="Goolsby J.A."/>
            <person name="Tidwell J."/>
            <person name="Bellgard S.E."/>
            <person name="Bellgard M.I."/>
        </authorList>
    </citation>
    <scope>NUCLEOTIDE SEQUENCE</scope>
    <source>
        <tissue evidence="1">Shoot tissue taken approximately 20 cm above the soil surface</tissue>
    </source>
</reference>
<evidence type="ECO:0000313" key="1">
    <source>
        <dbReference type="EMBL" id="JAD34443.1"/>
    </source>
</evidence>
<organism evidence="1">
    <name type="scientific">Arundo donax</name>
    <name type="common">Giant reed</name>
    <name type="synonym">Donax arundinaceus</name>
    <dbReference type="NCBI Taxonomy" id="35708"/>
    <lineage>
        <taxon>Eukaryota</taxon>
        <taxon>Viridiplantae</taxon>
        <taxon>Streptophyta</taxon>
        <taxon>Embryophyta</taxon>
        <taxon>Tracheophyta</taxon>
        <taxon>Spermatophyta</taxon>
        <taxon>Magnoliopsida</taxon>
        <taxon>Liliopsida</taxon>
        <taxon>Poales</taxon>
        <taxon>Poaceae</taxon>
        <taxon>PACMAD clade</taxon>
        <taxon>Arundinoideae</taxon>
        <taxon>Arundineae</taxon>
        <taxon>Arundo</taxon>
    </lineage>
</organism>
<name>A0A0A8Z9R4_ARUDO</name>
<dbReference type="EMBL" id="GBRH01263452">
    <property type="protein sequence ID" value="JAD34443.1"/>
    <property type="molecule type" value="Transcribed_RNA"/>
</dbReference>
<accession>A0A0A8Z9R4</accession>
<dbReference type="AlphaFoldDB" id="A0A0A8Z9R4"/>
<sequence>MDSIISRTLSLFSPSGNPRTKWQSALDTSSNP</sequence>
<proteinExistence type="predicted"/>
<reference evidence="1" key="1">
    <citation type="submission" date="2014-09" db="EMBL/GenBank/DDBJ databases">
        <authorList>
            <person name="Magalhaes I.L.F."/>
            <person name="Oliveira U."/>
            <person name="Santos F.R."/>
            <person name="Vidigal T.H.D.A."/>
            <person name="Brescovit A.D."/>
            <person name="Santos A.J."/>
        </authorList>
    </citation>
    <scope>NUCLEOTIDE SEQUENCE</scope>
    <source>
        <tissue evidence="1">Shoot tissue taken approximately 20 cm above the soil surface</tissue>
    </source>
</reference>